<evidence type="ECO:0000259" key="2">
    <source>
        <dbReference type="Pfam" id="PF25583"/>
    </source>
</evidence>
<dbReference type="InterPro" id="IPR051534">
    <property type="entry name" value="CBASS_pafABC_assoc_protein"/>
</dbReference>
<dbReference type="Proteomes" id="UP000199296">
    <property type="component" value="Unassembled WGS sequence"/>
</dbReference>
<dbReference type="OrthoDB" id="43316at2"/>
<evidence type="ECO:0000259" key="1">
    <source>
        <dbReference type="Pfam" id="PF13280"/>
    </source>
</evidence>
<dbReference type="PANTHER" id="PTHR34580">
    <property type="match status" value="1"/>
</dbReference>
<dbReference type="GO" id="GO:0003677">
    <property type="term" value="F:DNA binding"/>
    <property type="evidence" value="ECO:0007669"/>
    <property type="project" value="UniProtKB-KW"/>
</dbReference>
<dbReference type="PANTHER" id="PTHR34580:SF9">
    <property type="entry name" value="SLL5097 PROTEIN"/>
    <property type="match status" value="1"/>
</dbReference>
<dbReference type="Pfam" id="PF25583">
    <property type="entry name" value="WCX"/>
    <property type="match status" value="1"/>
</dbReference>
<feature type="domain" description="WCX" evidence="2">
    <location>
        <begin position="256"/>
        <end position="294"/>
    </location>
</feature>
<proteinExistence type="predicted"/>
<dbReference type="InterPro" id="IPR026881">
    <property type="entry name" value="WYL_dom"/>
</dbReference>
<keyword evidence="4" id="KW-1185">Reference proteome</keyword>
<protein>
    <submittedName>
        <fullName evidence="3">Predicted DNA-binding transcriptional regulator YafY, contains an HTH and WYL domains</fullName>
    </submittedName>
</protein>
<dbReference type="RefSeq" id="WP_093366845.1">
    <property type="nucleotide sequence ID" value="NZ_FNCW01000004.1"/>
</dbReference>
<sequence>MPVKLNNKLKRLYILVNHLNRKPATAKALLGLLEKHDLSVGIATFERDKKTLKEDFGIELGYEASDHTYSLAVKDQDEVAQLIQFLQFNQLSEALSAGILEGKLSLNCIDFENEQQLQGIEYLDRLLMATKNRQVIEIAHRKCSASKVITYTLKPYLLKQYQGRWYVVGEVGKNKIRTLGIDRIEALVLRQKTFEPKNYPLKEKFRGCVGVSQINKEKELILIAFENSQSAFLEHAPLHRSQKLIRSTRTHVVYGYYVVINDELRQLILKYGAMAKVLEPLSLAQEIRNELKKAYEAY</sequence>
<gene>
    <name evidence="3" type="ORF">SAMN04488027_104270</name>
</gene>
<evidence type="ECO:0000313" key="3">
    <source>
        <dbReference type="EMBL" id="SDG64985.1"/>
    </source>
</evidence>
<reference evidence="3 4" key="1">
    <citation type="submission" date="2016-10" db="EMBL/GenBank/DDBJ databases">
        <authorList>
            <person name="de Groot N.N."/>
        </authorList>
    </citation>
    <scope>NUCLEOTIDE SEQUENCE [LARGE SCALE GENOMIC DNA]</scope>
    <source>
        <strain evidence="3 4">DSM 19803</strain>
    </source>
</reference>
<keyword evidence="3" id="KW-0238">DNA-binding</keyword>
<name>A0A1G7VYY2_9FLAO</name>
<evidence type="ECO:0000313" key="4">
    <source>
        <dbReference type="Proteomes" id="UP000199296"/>
    </source>
</evidence>
<dbReference type="PROSITE" id="PS52050">
    <property type="entry name" value="WYL"/>
    <property type="match status" value="1"/>
</dbReference>
<feature type="domain" description="WYL" evidence="1">
    <location>
        <begin position="121"/>
        <end position="187"/>
    </location>
</feature>
<accession>A0A1G7VYY2</accession>
<dbReference type="InterPro" id="IPR057727">
    <property type="entry name" value="WCX_dom"/>
</dbReference>
<dbReference type="STRING" id="470826.SAMN04488027_104270"/>
<dbReference type="EMBL" id="FNCW01000004">
    <property type="protein sequence ID" value="SDG64985.1"/>
    <property type="molecule type" value="Genomic_DNA"/>
</dbReference>
<organism evidence="3 4">
    <name type="scientific">Psychroflexus sediminis</name>
    <dbReference type="NCBI Taxonomy" id="470826"/>
    <lineage>
        <taxon>Bacteria</taxon>
        <taxon>Pseudomonadati</taxon>
        <taxon>Bacteroidota</taxon>
        <taxon>Flavobacteriia</taxon>
        <taxon>Flavobacteriales</taxon>
        <taxon>Flavobacteriaceae</taxon>
        <taxon>Psychroflexus</taxon>
    </lineage>
</organism>
<dbReference type="Pfam" id="PF13280">
    <property type="entry name" value="WYL"/>
    <property type="match status" value="1"/>
</dbReference>
<dbReference type="AlphaFoldDB" id="A0A1G7VYY2"/>